<evidence type="ECO:0000313" key="3">
    <source>
        <dbReference type="Proteomes" id="UP000076874"/>
    </source>
</evidence>
<feature type="region of interest" description="Disordered" evidence="1">
    <location>
        <begin position="194"/>
        <end position="249"/>
    </location>
</feature>
<accession>A0A167YVM1</accession>
<comment type="caution">
    <text evidence="2">The sequence shown here is derived from an EMBL/GenBank/DDBJ whole genome shotgun (WGS) entry which is preliminary data.</text>
</comment>
<keyword evidence="3" id="KW-1185">Reference proteome</keyword>
<name>A0A167YVM1_9HYPO</name>
<feature type="compositionally biased region" description="Low complexity" evidence="1">
    <location>
        <begin position="84"/>
        <end position="95"/>
    </location>
</feature>
<feature type="compositionally biased region" description="Pro residues" evidence="1">
    <location>
        <begin position="517"/>
        <end position="526"/>
    </location>
</feature>
<dbReference type="AlphaFoldDB" id="A0A167YVM1"/>
<feature type="compositionally biased region" description="Polar residues" evidence="1">
    <location>
        <begin position="313"/>
        <end position="326"/>
    </location>
</feature>
<feature type="region of interest" description="Disordered" evidence="1">
    <location>
        <begin position="397"/>
        <end position="418"/>
    </location>
</feature>
<feature type="region of interest" description="Disordered" evidence="1">
    <location>
        <begin position="503"/>
        <end position="529"/>
    </location>
</feature>
<dbReference type="Proteomes" id="UP000076874">
    <property type="component" value="Unassembled WGS sequence"/>
</dbReference>
<feature type="compositionally biased region" description="Polar residues" evidence="1">
    <location>
        <begin position="403"/>
        <end position="413"/>
    </location>
</feature>
<feature type="compositionally biased region" description="Pro residues" evidence="1">
    <location>
        <begin position="641"/>
        <end position="651"/>
    </location>
</feature>
<feature type="compositionally biased region" description="Polar residues" evidence="1">
    <location>
        <begin position="64"/>
        <end position="78"/>
    </location>
</feature>
<evidence type="ECO:0000313" key="2">
    <source>
        <dbReference type="EMBL" id="OAA66748.1"/>
    </source>
</evidence>
<feature type="compositionally biased region" description="Low complexity" evidence="1">
    <location>
        <begin position="581"/>
        <end position="591"/>
    </location>
</feature>
<feature type="region of interest" description="Disordered" evidence="1">
    <location>
        <begin position="1"/>
        <end position="176"/>
    </location>
</feature>
<gene>
    <name evidence="2" type="ORF">SPI_01324</name>
</gene>
<feature type="compositionally biased region" description="Low complexity" evidence="1">
    <location>
        <begin position="212"/>
        <end position="235"/>
    </location>
</feature>
<evidence type="ECO:0000256" key="1">
    <source>
        <dbReference type="SAM" id="MobiDB-lite"/>
    </source>
</evidence>
<feature type="compositionally biased region" description="Low complexity" evidence="1">
    <location>
        <begin position="1006"/>
        <end position="1037"/>
    </location>
</feature>
<organism evidence="2 3">
    <name type="scientific">Niveomyces insectorum RCEF 264</name>
    <dbReference type="NCBI Taxonomy" id="1081102"/>
    <lineage>
        <taxon>Eukaryota</taxon>
        <taxon>Fungi</taxon>
        <taxon>Dikarya</taxon>
        <taxon>Ascomycota</taxon>
        <taxon>Pezizomycotina</taxon>
        <taxon>Sordariomycetes</taxon>
        <taxon>Hypocreomycetidae</taxon>
        <taxon>Hypocreales</taxon>
        <taxon>Cordycipitaceae</taxon>
        <taxon>Niveomyces</taxon>
    </lineage>
</organism>
<feature type="region of interest" description="Disordered" evidence="1">
    <location>
        <begin position="569"/>
        <end position="653"/>
    </location>
</feature>
<dbReference type="EMBL" id="AZHD01000002">
    <property type="protein sequence ID" value="OAA66748.1"/>
    <property type="molecule type" value="Genomic_DNA"/>
</dbReference>
<feature type="compositionally biased region" description="Low complexity" evidence="1">
    <location>
        <begin position="609"/>
        <end position="619"/>
    </location>
</feature>
<protein>
    <recommendedName>
        <fullName evidence="4">Glycoprotease family protein</fullName>
    </recommendedName>
</protein>
<reference evidence="2 3" key="1">
    <citation type="journal article" date="2016" name="Genome Biol. Evol.">
        <title>Divergent and convergent evolution of fungal pathogenicity.</title>
        <authorList>
            <person name="Shang Y."/>
            <person name="Xiao G."/>
            <person name="Zheng P."/>
            <person name="Cen K."/>
            <person name="Zhan S."/>
            <person name="Wang C."/>
        </authorList>
    </citation>
    <scope>NUCLEOTIDE SEQUENCE [LARGE SCALE GENOMIC DNA]</scope>
    <source>
        <strain evidence="2 3">RCEF 264</strain>
    </source>
</reference>
<feature type="compositionally biased region" description="Basic and acidic residues" evidence="1">
    <location>
        <begin position="621"/>
        <end position="635"/>
    </location>
</feature>
<dbReference type="STRING" id="1081102.A0A167YVM1"/>
<feature type="compositionally biased region" description="Acidic residues" evidence="1">
    <location>
        <begin position="30"/>
        <end position="42"/>
    </location>
</feature>
<feature type="region of interest" description="Disordered" evidence="1">
    <location>
        <begin position="292"/>
        <end position="351"/>
    </location>
</feature>
<feature type="compositionally biased region" description="Low complexity" evidence="1">
    <location>
        <begin position="143"/>
        <end position="176"/>
    </location>
</feature>
<dbReference type="OrthoDB" id="10259622at2759"/>
<sequence>MNDPRTVRSNPFHTPFDGPNDAPNGRENWEDWDSEGDEDEHDGGDQELYTRGEVPLPFGAASNLARTTTTASSPSLHVTDSPYAATSTTTTAPSTTTPPPPTTQPAAQNPSRLKSRARQKAQNANAGIRLVTDMSKLRRQQQKYEQQQRHQMQQRQLQQYEQQQQPQPQPHPAMQADSRMGNFVDAAALRALEGKPSDTSVGSWNWLKRRANSNNGQPGQKGKGNNTNNNGTPTSARTPQDLSPNDRPIVIGISLPEDDLDGRTVSPQTATVETPVDLTRLLKDGIAQNQPHLQRHMRNPAPAPNPNPALTRSVWSPDSENNNSPYSAGVGRATAADEAGAPPVPRVPPTYRAEPYEATLPAPGLERTQFATRRDSLLLLSNELDDEDDDGGTPITLFEEDGSTTPYQGLSTNKARDPYARSRATTVDTIQSGWWDHVQTPFAEQSGHPFTAKTASPVTPASTGTPQSATLARVVEEMPAVPAVPAVPPAVSSVPLLQRPSLAPAPVPSSTAHPTSPVSPAPPPPVAKDDWWTRKAVADQEKIHKPEVPAQAPKNPALGISTSLANARGYRSAGDHSPTVASSSQSLASAQRLVTPRLTPTNIRHTEKAAAAAAASTAARNEPDFRSRDRDRDRGQLTPGDAPPPYEPPSRPGMVVRYRAVFPPGHPLRDNFPPSPGAVSPGLAYTMTSQGGIHMSDVPLTPTGVRDAAAVAGTPLPSRPSGALLPGTTVVAAEAAAKVERTRHRHEKEDRAARRVGNLWRGRGCLPQSGCFGRRGGAESRKRRRLICMGIVGGLMCVGVLVAVLAITLTRKHAGAGNPAYSFWLNTTDFPPIPTGVTTVVGTDNADNVPGCVQPTTLWSCALPKEQQAANQPSAADEPTFVLDIQFDNSAQRLWNVPDGAVPTPVSAASGKATATTVAAPATSAPTQRFDAGFTPQPAPPSFQEMWFLGNTTDGIVSDRKAGEPTPFYITLLTSVNASAAGPNEIVSQRRRRSSIVGGGSKRRSASNSGGSTATTATTTTRSSTTTSRPAAASSTADGFPLPSVNADGTGAPAVMHPFPVQQPLRLFDRGLPTEHYGFYTYFAKTVYVQSITPSSATLPSDANGGSLEADANFVVTWLQTRFLVQIWTRMDNTTQLVGNGGGGGGARTNTTRPGTFPYPVTFTEDLHGGVFDQKGVFSRVINAQKQIVPTSAATIIDNLAFGGTLVNHGTNPSFGGSDGGTGGCKCVWNNFVGVNGNTVG</sequence>
<proteinExistence type="predicted"/>
<feature type="region of interest" description="Disordered" evidence="1">
    <location>
        <begin position="984"/>
        <end position="1046"/>
    </location>
</feature>
<evidence type="ECO:0008006" key="4">
    <source>
        <dbReference type="Google" id="ProtNLM"/>
    </source>
</evidence>